<dbReference type="SMART" id="SM00331">
    <property type="entry name" value="PP2C_SIG"/>
    <property type="match status" value="1"/>
</dbReference>
<dbReference type="PANTHER" id="PTHR35801">
    <property type="entry name" value="PHOSPHOSERINE PHOSPHATASE RSBX"/>
    <property type="match status" value="1"/>
</dbReference>
<dbReference type="Gene3D" id="3.60.40.10">
    <property type="entry name" value="PPM-type phosphatase domain"/>
    <property type="match status" value="1"/>
</dbReference>
<protein>
    <submittedName>
        <fullName evidence="2">Phosphoserine phosphatase</fullName>
    </submittedName>
</protein>
<evidence type="ECO:0000259" key="1">
    <source>
        <dbReference type="SMART" id="SM00331"/>
    </source>
</evidence>
<dbReference type="InterPro" id="IPR039248">
    <property type="entry name" value="Ptase_RsbX"/>
</dbReference>
<dbReference type="InterPro" id="IPR001932">
    <property type="entry name" value="PPM-type_phosphatase-like_dom"/>
</dbReference>
<feature type="domain" description="PPM-type phosphatase" evidence="1">
    <location>
        <begin position="2"/>
        <end position="186"/>
    </location>
</feature>
<dbReference type="InterPro" id="IPR036457">
    <property type="entry name" value="PPM-type-like_dom_sf"/>
</dbReference>
<dbReference type="AlphaFoldDB" id="A0A150P8I6"/>
<gene>
    <name evidence="2" type="ORF">BE08_17780</name>
</gene>
<dbReference type="Proteomes" id="UP000075420">
    <property type="component" value="Unassembled WGS sequence"/>
</dbReference>
<organism evidence="2 3">
    <name type="scientific">Sorangium cellulosum</name>
    <name type="common">Polyangium cellulosum</name>
    <dbReference type="NCBI Taxonomy" id="56"/>
    <lineage>
        <taxon>Bacteria</taxon>
        <taxon>Pseudomonadati</taxon>
        <taxon>Myxococcota</taxon>
        <taxon>Polyangia</taxon>
        <taxon>Polyangiales</taxon>
        <taxon>Polyangiaceae</taxon>
        <taxon>Sorangium</taxon>
    </lineage>
</organism>
<dbReference type="SUPFAM" id="SSF81606">
    <property type="entry name" value="PP2C-like"/>
    <property type="match status" value="1"/>
</dbReference>
<name>A0A150P8I6_SORCE</name>
<reference evidence="2 3" key="1">
    <citation type="submission" date="2014-02" db="EMBL/GenBank/DDBJ databases">
        <title>The small core and large imbalanced accessory genome model reveals a collaborative survival strategy of Sorangium cellulosum strains in nature.</title>
        <authorList>
            <person name="Han K."/>
            <person name="Peng R."/>
            <person name="Blom J."/>
            <person name="Li Y.-Z."/>
        </authorList>
    </citation>
    <scope>NUCLEOTIDE SEQUENCE [LARGE SCALE GENOMIC DNA]</scope>
    <source>
        <strain evidence="2 3">So0157-25</strain>
    </source>
</reference>
<proteinExistence type="predicted"/>
<dbReference type="EMBL" id="JELY01002656">
    <property type="protein sequence ID" value="KYF51936.1"/>
    <property type="molecule type" value="Genomic_DNA"/>
</dbReference>
<dbReference type="Pfam" id="PF07228">
    <property type="entry name" value="SpoIIE"/>
    <property type="match status" value="1"/>
</dbReference>
<accession>A0A150P8I6</accession>
<evidence type="ECO:0000313" key="2">
    <source>
        <dbReference type="EMBL" id="KYF51936.1"/>
    </source>
</evidence>
<comment type="caution">
    <text evidence="2">The sequence shown here is derived from an EMBL/GenBank/DDBJ whole genome shotgun (WGS) entry which is preliminary data.</text>
</comment>
<evidence type="ECO:0000313" key="3">
    <source>
        <dbReference type="Proteomes" id="UP000075420"/>
    </source>
</evidence>
<dbReference type="PANTHER" id="PTHR35801:SF1">
    <property type="entry name" value="PHOSPHOSERINE PHOSPHATASE RSBX"/>
    <property type="match status" value="1"/>
</dbReference>
<sequence>MKIAVEYAILPKDGERVSGDAAFVRAAEDGCLFAVIDALGHGEHAAAASSVALEALAASPPGEDLRAVIDRVHARLRGTRGAAGMICRFRDGRLQGCGIGNVELASHGTRVQWLQSPGILGASLGKVRIFDAQLAPGDRLAVFSDGVSPRFDLSLFRGVKAAEVCRALMSRHRRSHDDSTVLIADIEP</sequence>